<organism evidence="2 3">
    <name type="scientific">Paxillus rubicundulus Ve08.2h10</name>
    <dbReference type="NCBI Taxonomy" id="930991"/>
    <lineage>
        <taxon>Eukaryota</taxon>
        <taxon>Fungi</taxon>
        <taxon>Dikarya</taxon>
        <taxon>Basidiomycota</taxon>
        <taxon>Agaricomycotina</taxon>
        <taxon>Agaricomycetes</taxon>
        <taxon>Agaricomycetidae</taxon>
        <taxon>Boletales</taxon>
        <taxon>Paxilineae</taxon>
        <taxon>Paxillaceae</taxon>
        <taxon>Paxillus</taxon>
    </lineage>
</organism>
<dbReference type="InParanoid" id="A0A0D0DE01"/>
<proteinExistence type="predicted"/>
<reference evidence="3" key="2">
    <citation type="submission" date="2015-01" db="EMBL/GenBank/DDBJ databases">
        <title>Evolutionary Origins and Diversification of the Mycorrhizal Mutualists.</title>
        <authorList>
            <consortium name="DOE Joint Genome Institute"/>
            <consortium name="Mycorrhizal Genomics Consortium"/>
            <person name="Kohler A."/>
            <person name="Kuo A."/>
            <person name="Nagy L.G."/>
            <person name="Floudas D."/>
            <person name="Copeland A."/>
            <person name="Barry K.W."/>
            <person name="Cichocki N."/>
            <person name="Veneault-Fourrey C."/>
            <person name="LaButti K."/>
            <person name="Lindquist E.A."/>
            <person name="Lipzen A."/>
            <person name="Lundell T."/>
            <person name="Morin E."/>
            <person name="Murat C."/>
            <person name="Riley R."/>
            <person name="Ohm R."/>
            <person name="Sun H."/>
            <person name="Tunlid A."/>
            <person name="Henrissat B."/>
            <person name="Grigoriev I.V."/>
            <person name="Hibbett D.S."/>
            <person name="Martin F."/>
        </authorList>
    </citation>
    <scope>NUCLEOTIDE SEQUENCE [LARGE SCALE GENOMIC DNA]</scope>
    <source>
        <strain evidence="3">Ve08.2h10</strain>
    </source>
</reference>
<gene>
    <name evidence="2" type="ORF">PAXRUDRAFT_826812</name>
</gene>
<name>A0A0D0DE01_9AGAM</name>
<evidence type="ECO:0000313" key="2">
    <source>
        <dbReference type="EMBL" id="KIK95622.1"/>
    </source>
</evidence>
<dbReference type="Proteomes" id="UP000054538">
    <property type="component" value="Unassembled WGS sequence"/>
</dbReference>
<feature type="region of interest" description="Disordered" evidence="1">
    <location>
        <begin position="1"/>
        <end position="22"/>
    </location>
</feature>
<sequence length="51" mass="5425">MAEAGDNKPMDWTPKPVESHRQYSGRIPVPCLVSSSARGRLAVVFVAKAGG</sequence>
<dbReference type="AlphaFoldDB" id="A0A0D0DE01"/>
<keyword evidence="3" id="KW-1185">Reference proteome</keyword>
<evidence type="ECO:0000313" key="3">
    <source>
        <dbReference type="Proteomes" id="UP000054538"/>
    </source>
</evidence>
<evidence type="ECO:0000256" key="1">
    <source>
        <dbReference type="SAM" id="MobiDB-lite"/>
    </source>
</evidence>
<protein>
    <submittedName>
        <fullName evidence="2">Uncharacterized protein</fullName>
    </submittedName>
</protein>
<reference evidence="2 3" key="1">
    <citation type="submission" date="2014-04" db="EMBL/GenBank/DDBJ databases">
        <authorList>
            <consortium name="DOE Joint Genome Institute"/>
            <person name="Kuo A."/>
            <person name="Kohler A."/>
            <person name="Jargeat P."/>
            <person name="Nagy L.G."/>
            <person name="Floudas D."/>
            <person name="Copeland A."/>
            <person name="Barry K.W."/>
            <person name="Cichocki N."/>
            <person name="Veneault-Fourrey C."/>
            <person name="LaButti K."/>
            <person name="Lindquist E.A."/>
            <person name="Lipzen A."/>
            <person name="Lundell T."/>
            <person name="Morin E."/>
            <person name="Murat C."/>
            <person name="Sun H."/>
            <person name="Tunlid A."/>
            <person name="Henrissat B."/>
            <person name="Grigoriev I.V."/>
            <person name="Hibbett D.S."/>
            <person name="Martin F."/>
            <person name="Nordberg H.P."/>
            <person name="Cantor M.N."/>
            <person name="Hua S.X."/>
        </authorList>
    </citation>
    <scope>NUCLEOTIDE SEQUENCE [LARGE SCALE GENOMIC DNA]</scope>
    <source>
        <strain evidence="2 3">Ve08.2h10</strain>
    </source>
</reference>
<accession>A0A0D0DE01</accession>
<dbReference type="EMBL" id="KN825031">
    <property type="protein sequence ID" value="KIK95622.1"/>
    <property type="molecule type" value="Genomic_DNA"/>
</dbReference>
<dbReference type="HOGENOM" id="CLU_3107051_0_0_1"/>